<dbReference type="SFLD" id="SFLDG01140">
    <property type="entry name" value="C2.B:_Phosphomannomutase_and_P"/>
    <property type="match status" value="1"/>
</dbReference>
<dbReference type="InterPro" id="IPR036412">
    <property type="entry name" value="HAD-like_sf"/>
</dbReference>
<name>A0ABY5TUX8_9BACT</name>
<dbReference type="NCBIfam" id="TIGR00099">
    <property type="entry name" value="Cof-subfamily"/>
    <property type="match status" value="1"/>
</dbReference>
<evidence type="ECO:0000256" key="2">
    <source>
        <dbReference type="ARBA" id="ARBA00034778"/>
    </source>
</evidence>
<dbReference type="EMBL" id="CP103423">
    <property type="protein sequence ID" value="UWD34457.1"/>
    <property type="molecule type" value="Genomic_DNA"/>
</dbReference>
<comment type="cofactor">
    <cofactor evidence="1">
        <name>Mg(2+)</name>
        <dbReference type="ChEBI" id="CHEBI:18420"/>
    </cofactor>
</comment>
<dbReference type="Proteomes" id="UP001058364">
    <property type="component" value="Chromosome"/>
</dbReference>
<dbReference type="PANTHER" id="PTHR10000">
    <property type="entry name" value="PHOSPHOSERINE PHOSPHATASE"/>
    <property type="match status" value="1"/>
</dbReference>
<dbReference type="InterPro" id="IPR023214">
    <property type="entry name" value="HAD_sf"/>
</dbReference>
<dbReference type="InterPro" id="IPR006379">
    <property type="entry name" value="HAD-SF_hydro_IIB"/>
</dbReference>
<dbReference type="InterPro" id="IPR000150">
    <property type="entry name" value="Cof"/>
</dbReference>
<dbReference type="SFLD" id="SFLDS00003">
    <property type="entry name" value="Haloacid_Dehalogenase"/>
    <property type="match status" value="1"/>
</dbReference>
<dbReference type="Gene3D" id="3.40.50.1000">
    <property type="entry name" value="HAD superfamily/HAD-like"/>
    <property type="match status" value="1"/>
</dbReference>
<evidence type="ECO:0000313" key="3">
    <source>
        <dbReference type="EMBL" id="UWD34457.1"/>
    </source>
</evidence>
<dbReference type="Pfam" id="PF08282">
    <property type="entry name" value="Hydrolase_3"/>
    <property type="match status" value="1"/>
</dbReference>
<dbReference type="GO" id="GO:0016787">
    <property type="term" value="F:hydrolase activity"/>
    <property type="evidence" value="ECO:0007669"/>
    <property type="project" value="UniProtKB-KW"/>
</dbReference>
<organism evidence="3 4">
    <name type="scientific">Mesomycoplasma molare</name>
    <dbReference type="NCBI Taxonomy" id="171288"/>
    <lineage>
        <taxon>Bacteria</taxon>
        <taxon>Bacillati</taxon>
        <taxon>Mycoplasmatota</taxon>
        <taxon>Mycoplasmoidales</taxon>
        <taxon>Metamycoplasmataceae</taxon>
        <taxon>Mesomycoplasma</taxon>
    </lineage>
</organism>
<evidence type="ECO:0000256" key="1">
    <source>
        <dbReference type="ARBA" id="ARBA00001946"/>
    </source>
</evidence>
<reference evidence="3" key="1">
    <citation type="submission" date="2022-08" db="EMBL/GenBank/DDBJ databases">
        <title>Complete genome sequence of Mycoplasma molare type strain H 542.</title>
        <authorList>
            <person name="Spergser J."/>
        </authorList>
    </citation>
    <scope>NUCLEOTIDE SEQUENCE</scope>
    <source>
        <strain evidence="3">H 542</strain>
    </source>
</reference>
<dbReference type="SUPFAM" id="SSF56784">
    <property type="entry name" value="HAD-like"/>
    <property type="match status" value="1"/>
</dbReference>
<sequence length="271" mass="30779">MKKLFAFDLDGTLLTSEGKIHPETINALKLAKKHGHYLAIATGRAIASTTIFLKQFPDFDFLISNNGTAIYDVKNKETFIKDHLPSDLLDLFLNAAKESKSFFTLSTEKNVYPFKEKNQDFTWLSQQEKMDYDEQLFKSEEELKEAIFIRKEKITQLALRNSQETIKKLAEKYTKILNQSASCIVTNRVYLDINPKNTDKFFGLELILKKLNLTTNNLITFGDSGNDILMIKNAAKGFAMENGTDSAKEVAFKIIGNHNSDSISKTIKELI</sequence>
<dbReference type="PANTHER" id="PTHR10000:SF8">
    <property type="entry name" value="HAD SUPERFAMILY HYDROLASE-LIKE, TYPE 3"/>
    <property type="match status" value="1"/>
</dbReference>
<dbReference type="RefSeq" id="WP_027123200.1">
    <property type="nucleotide sequence ID" value="NZ_CP103423.1"/>
</dbReference>
<dbReference type="PROSITE" id="PS01229">
    <property type="entry name" value="COF_2"/>
    <property type="match status" value="1"/>
</dbReference>
<accession>A0ABY5TUX8</accession>
<protein>
    <submittedName>
        <fullName evidence="3">Cof-type HAD-IIB family hydrolase</fullName>
    </submittedName>
</protein>
<evidence type="ECO:0000313" key="4">
    <source>
        <dbReference type="Proteomes" id="UP001058364"/>
    </source>
</evidence>
<gene>
    <name evidence="3" type="ORF">NX772_01340</name>
</gene>
<proteinExistence type="inferred from homology"/>
<dbReference type="PROSITE" id="PS01228">
    <property type="entry name" value="COF_1"/>
    <property type="match status" value="1"/>
</dbReference>
<comment type="similarity">
    <text evidence="2">Belongs to the HAD-like hydrolase superfamily. Cof family.</text>
</comment>
<dbReference type="NCBIfam" id="TIGR01484">
    <property type="entry name" value="HAD-SF-IIB"/>
    <property type="match status" value="1"/>
</dbReference>
<keyword evidence="4" id="KW-1185">Reference proteome</keyword>
<dbReference type="Gene3D" id="3.30.1240.10">
    <property type="match status" value="1"/>
</dbReference>
<keyword evidence="3" id="KW-0378">Hydrolase</keyword>